<keyword evidence="8" id="KW-0299">Galactose metabolism</keyword>
<dbReference type="PANTHER" id="PTHR11183">
    <property type="entry name" value="GLYCOGENIN SUBFAMILY MEMBER"/>
    <property type="match status" value="1"/>
</dbReference>
<evidence type="ECO:0000256" key="3">
    <source>
        <dbReference type="ARBA" id="ARBA00007790"/>
    </source>
</evidence>
<dbReference type="InterPro" id="IPR050587">
    <property type="entry name" value="GNT1/Glycosyltrans_8"/>
</dbReference>
<dbReference type="Gene3D" id="3.90.550.10">
    <property type="entry name" value="Spore Coat Polysaccharide Biosynthesis Protein SpsA, Chain A"/>
    <property type="match status" value="1"/>
</dbReference>
<accession>A0AAP0GW53</accession>
<dbReference type="GO" id="GO:0070417">
    <property type="term" value="P:cellular response to cold"/>
    <property type="evidence" value="ECO:0007669"/>
    <property type="project" value="UniProtKB-ARBA"/>
</dbReference>
<evidence type="ECO:0000256" key="2">
    <source>
        <dbReference type="ARBA" id="ARBA00004496"/>
    </source>
</evidence>
<evidence type="ECO:0000256" key="9">
    <source>
        <dbReference type="ARBA" id="ARBA00023211"/>
    </source>
</evidence>
<evidence type="ECO:0000256" key="6">
    <source>
        <dbReference type="ARBA" id="ARBA00022679"/>
    </source>
</evidence>
<proteinExistence type="inferred from homology"/>
<dbReference type="InterPro" id="IPR002495">
    <property type="entry name" value="Glyco_trans_8"/>
</dbReference>
<protein>
    <recommendedName>
        <fullName evidence="12">Hexosyltransferase</fullName>
        <ecNumber evidence="12">2.4.1.-</ecNumber>
    </recommendedName>
</protein>
<dbReference type="FunFam" id="3.90.550.10:FF:000049">
    <property type="entry name" value="Hexosyltransferase"/>
    <property type="match status" value="1"/>
</dbReference>
<organism evidence="13 14">
    <name type="scientific">Deinandra increscens subsp. villosa</name>
    <dbReference type="NCBI Taxonomy" id="3103831"/>
    <lineage>
        <taxon>Eukaryota</taxon>
        <taxon>Viridiplantae</taxon>
        <taxon>Streptophyta</taxon>
        <taxon>Embryophyta</taxon>
        <taxon>Tracheophyta</taxon>
        <taxon>Spermatophyta</taxon>
        <taxon>Magnoliopsida</taxon>
        <taxon>eudicotyledons</taxon>
        <taxon>Gunneridae</taxon>
        <taxon>Pentapetalae</taxon>
        <taxon>asterids</taxon>
        <taxon>campanulids</taxon>
        <taxon>Asterales</taxon>
        <taxon>Asteraceae</taxon>
        <taxon>Asteroideae</taxon>
        <taxon>Heliantheae alliance</taxon>
        <taxon>Madieae</taxon>
        <taxon>Madiinae</taxon>
        <taxon>Deinandra</taxon>
    </lineage>
</organism>
<dbReference type="Pfam" id="PF01501">
    <property type="entry name" value="Glyco_transf_8"/>
    <property type="match status" value="1"/>
</dbReference>
<dbReference type="GO" id="GO:0005737">
    <property type="term" value="C:cytoplasm"/>
    <property type="evidence" value="ECO:0007669"/>
    <property type="project" value="UniProtKB-SubCell"/>
</dbReference>
<name>A0AAP0GW53_9ASTR</name>
<dbReference type="SUPFAM" id="SSF53448">
    <property type="entry name" value="Nucleotide-diphospho-sugar transferases"/>
    <property type="match status" value="1"/>
</dbReference>
<keyword evidence="4" id="KW-0963">Cytoplasm</keyword>
<evidence type="ECO:0000256" key="7">
    <source>
        <dbReference type="ARBA" id="ARBA00022723"/>
    </source>
</evidence>
<keyword evidence="10" id="KW-0119">Carbohydrate metabolism</keyword>
<gene>
    <name evidence="13" type="ORF">SSX86_017908</name>
</gene>
<dbReference type="AlphaFoldDB" id="A0AAP0GW53"/>
<comment type="caution">
    <text evidence="13">The sequence shown here is derived from an EMBL/GenBank/DDBJ whole genome shotgun (WGS) entry which is preliminary data.</text>
</comment>
<evidence type="ECO:0000313" key="13">
    <source>
        <dbReference type="EMBL" id="KAK9064036.1"/>
    </source>
</evidence>
<evidence type="ECO:0000256" key="10">
    <source>
        <dbReference type="ARBA" id="ARBA00023277"/>
    </source>
</evidence>
<keyword evidence="7" id="KW-0479">Metal-binding</keyword>
<dbReference type="GO" id="GO:0047216">
    <property type="term" value="F:inositol 3-alpha-galactosyltransferase activity"/>
    <property type="evidence" value="ECO:0007669"/>
    <property type="project" value="UniProtKB-EC"/>
</dbReference>
<evidence type="ECO:0000256" key="4">
    <source>
        <dbReference type="ARBA" id="ARBA00022490"/>
    </source>
</evidence>
<evidence type="ECO:0000313" key="14">
    <source>
        <dbReference type="Proteomes" id="UP001408789"/>
    </source>
</evidence>
<dbReference type="EC" id="2.4.1.-" evidence="12"/>
<dbReference type="GO" id="GO:0006012">
    <property type="term" value="P:galactose metabolic process"/>
    <property type="evidence" value="ECO:0007669"/>
    <property type="project" value="UniProtKB-KW"/>
</dbReference>
<evidence type="ECO:0000256" key="12">
    <source>
        <dbReference type="RuleBase" id="RU362027"/>
    </source>
</evidence>
<keyword evidence="14" id="KW-1185">Reference proteome</keyword>
<sequence>MAATNNAGSILKANSLPRRAYVTFLAGDGDYWKGVVGLAKGLRKVQSVYPLVVAVLPDVPVHHRNKLLSQGCIIREIEPVYPPGNSDGFAMPHYVVNYSKLRMWKFVEYSKMIYLDGDTQVFGNIDHLFDLPDGSFYAVLDCFCEKSWSHSLQYKVGYCQQSPKNVKWPEEELGPKPPPYFNAGVCVFEPNLSTYNLLLENLKVAPVTRFAEQDFLNVFFRDVYKPIPNIYNLTLLMLWRHPENVELEKVKVVHYTCAGEAKPWRVTGKEEIMEREDVKMLVDKWWDIYNDEELDYSRGPRMSATVKRSPSVAIKGRYGTASTAA</sequence>
<keyword evidence="6" id="KW-0808">Transferase</keyword>
<evidence type="ECO:0000256" key="1">
    <source>
        <dbReference type="ARBA" id="ARBA00001968"/>
    </source>
</evidence>
<dbReference type="CDD" id="cd02537">
    <property type="entry name" value="GT8_Glycogenin"/>
    <property type="match status" value="1"/>
</dbReference>
<keyword evidence="9" id="KW-0464">Manganese</keyword>
<dbReference type="GO" id="GO:0046872">
    <property type="term" value="F:metal ion binding"/>
    <property type="evidence" value="ECO:0007669"/>
    <property type="project" value="UniProtKB-KW"/>
</dbReference>
<comment type="cofactor">
    <cofactor evidence="1">
        <name>a divalent metal cation</name>
        <dbReference type="ChEBI" id="CHEBI:60240"/>
    </cofactor>
</comment>
<dbReference type="Proteomes" id="UP001408789">
    <property type="component" value="Unassembled WGS sequence"/>
</dbReference>
<keyword evidence="5" id="KW-0328">Glycosyltransferase</keyword>
<comment type="subcellular location">
    <subcellularLocation>
        <location evidence="2">Cytoplasm</location>
    </subcellularLocation>
</comment>
<evidence type="ECO:0000256" key="8">
    <source>
        <dbReference type="ARBA" id="ARBA00023144"/>
    </source>
</evidence>
<evidence type="ECO:0000256" key="5">
    <source>
        <dbReference type="ARBA" id="ARBA00022676"/>
    </source>
</evidence>
<dbReference type="EMBL" id="JBCNJP010000018">
    <property type="protein sequence ID" value="KAK9064036.1"/>
    <property type="molecule type" value="Genomic_DNA"/>
</dbReference>
<reference evidence="13 14" key="1">
    <citation type="submission" date="2024-04" db="EMBL/GenBank/DDBJ databases">
        <title>The reference genome of an endangered Asteraceae, Deinandra increscens subsp. villosa, native to the Central Coast of California.</title>
        <authorList>
            <person name="Guilliams M."/>
            <person name="Hasenstab-Lehman K."/>
            <person name="Meyer R."/>
            <person name="Mcevoy S."/>
        </authorList>
    </citation>
    <scope>NUCLEOTIDE SEQUENCE [LARGE SCALE GENOMIC DNA]</scope>
    <source>
        <tissue evidence="13">Leaf</tissue>
    </source>
</reference>
<comment type="catalytic activity">
    <reaction evidence="11">
        <text>myo-inositol + UDP-alpha-D-galactose = alpha-D-galactosyl-(1-&gt;3)-1D-myo-inositol + UDP + H(+)</text>
        <dbReference type="Rhea" id="RHEA:12464"/>
        <dbReference type="ChEBI" id="CHEBI:15378"/>
        <dbReference type="ChEBI" id="CHEBI:17268"/>
        <dbReference type="ChEBI" id="CHEBI:17505"/>
        <dbReference type="ChEBI" id="CHEBI:58223"/>
        <dbReference type="ChEBI" id="CHEBI:66914"/>
        <dbReference type="EC" id="2.4.1.123"/>
    </reaction>
</comment>
<dbReference type="InterPro" id="IPR029044">
    <property type="entry name" value="Nucleotide-diphossugar_trans"/>
</dbReference>
<evidence type="ECO:0000256" key="11">
    <source>
        <dbReference type="ARBA" id="ARBA00050449"/>
    </source>
</evidence>
<comment type="similarity">
    <text evidence="3">Belongs to the glycosyltransferase 8 family. Galactosyltransferase subfamily.</text>
</comment>